<dbReference type="InterPro" id="IPR051257">
    <property type="entry name" value="Diverse_CBS-Domain"/>
</dbReference>
<dbReference type="PANTHER" id="PTHR43080:SF2">
    <property type="entry name" value="CBS DOMAIN-CONTAINING PROTEIN"/>
    <property type="match status" value="1"/>
</dbReference>
<evidence type="ECO:0000256" key="2">
    <source>
        <dbReference type="PROSITE-ProRule" id="PRU00703"/>
    </source>
</evidence>
<evidence type="ECO:0000313" key="5">
    <source>
        <dbReference type="Proteomes" id="UP000315252"/>
    </source>
</evidence>
<dbReference type="Gene3D" id="3.10.580.10">
    <property type="entry name" value="CBS-domain"/>
    <property type="match status" value="1"/>
</dbReference>
<comment type="caution">
    <text evidence="4">The sequence shown here is derived from an EMBL/GenBank/DDBJ whole genome shotgun (WGS) entry which is preliminary data.</text>
</comment>
<name>A0A545U342_9PROT</name>
<evidence type="ECO:0000313" key="4">
    <source>
        <dbReference type="EMBL" id="TQV83902.1"/>
    </source>
</evidence>
<dbReference type="InterPro" id="IPR046342">
    <property type="entry name" value="CBS_dom_sf"/>
</dbReference>
<reference evidence="4 5" key="1">
    <citation type="submission" date="2019-06" db="EMBL/GenBank/DDBJ databases">
        <title>Whole genome sequence for Rhodospirillaceae sp. R148.</title>
        <authorList>
            <person name="Wang G."/>
        </authorList>
    </citation>
    <scope>NUCLEOTIDE SEQUENCE [LARGE SCALE GENOMIC DNA]</scope>
    <source>
        <strain evidence="4 5">R148</strain>
    </source>
</reference>
<dbReference type="OrthoDB" id="9807125at2"/>
<dbReference type="PROSITE" id="PS51371">
    <property type="entry name" value="CBS"/>
    <property type="match status" value="2"/>
</dbReference>
<gene>
    <name evidence="4" type="ORF">FKG95_04820</name>
</gene>
<dbReference type="AlphaFoldDB" id="A0A545U342"/>
<dbReference type="Proteomes" id="UP000315252">
    <property type="component" value="Unassembled WGS sequence"/>
</dbReference>
<dbReference type="Pfam" id="PF00571">
    <property type="entry name" value="CBS"/>
    <property type="match status" value="2"/>
</dbReference>
<sequence length="145" mass="15661">MTVKALLKGKGGSGEVSTIRSDITIDAAVRVLKEKRIGALVVCDDGKTIAGILSERDVVRGLADHGAVLMQMPVASLMTSTVKTTHPREKVDDVMSEMTQSRIRHLPVVQDGAICGLVSIGDVVKYRMKELESETSVLRDFIVGR</sequence>
<proteinExistence type="predicted"/>
<dbReference type="InterPro" id="IPR000644">
    <property type="entry name" value="CBS_dom"/>
</dbReference>
<dbReference type="EMBL" id="VHSH01000001">
    <property type="protein sequence ID" value="TQV83902.1"/>
    <property type="molecule type" value="Genomic_DNA"/>
</dbReference>
<keyword evidence="5" id="KW-1185">Reference proteome</keyword>
<evidence type="ECO:0000259" key="3">
    <source>
        <dbReference type="PROSITE" id="PS51371"/>
    </source>
</evidence>
<dbReference type="PANTHER" id="PTHR43080">
    <property type="entry name" value="CBS DOMAIN-CONTAINING PROTEIN CBSX3, MITOCHONDRIAL"/>
    <property type="match status" value="1"/>
</dbReference>
<protein>
    <submittedName>
        <fullName evidence="4">CBS domain-containing protein</fullName>
    </submittedName>
</protein>
<dbReference type="RefSeq" id="WP_142895137.1">
    <property type="nucleotide sequence ID" value="NZ_ML660052.1"/>
</dbReference>
<accession>A0A545U342</accession>
<dbReference type="CDD" id="cd04623">
    <property type="entry name" value="CBS_pair_bac_euk"/>
    <property type="match status" value="1"/>
</dbReference>
<dbReference type="SUPFAM" id="SSF54631">
    <property type="entry name" value="CBS-domain pair"/>
    <property type="match status" value="1"/>
</dbReference>
<dbReference type="InterPro" id="IPR044725">
    <property type="entry name" value="CBSX3_CBS_dom"/>
</dbReference>
<dbReference type="SMART" id="SM00116">
    <property type="entry name" value="CBS"/>
    <property type="match status" value="2"/>
</dbReference>
<keyword evidence="1 2" id="KW-0129">CBS domain</keyword>
<evidence type="ECO:0000256" key="1">
    <source>
        <dbReference type="ARBA" id="ARBA00023122"/>
    </source>
</evidence>
<feature type="domain" description="CBS" evidence="3">
    <location>
        <begin position="78"/>
        <end position="133"/>
    </location>
</feature>
<organism evidence="4 5">
    <name type="scientific">Denitrobaculum tricleocarpae</name>
    <dbReference type="NCBI Taxonomy" id="2591009"/>
    <lineage>
        <taxon>Bacteria</taxon>
        <taxon>Pseudomonadati</taxon>
        <taxon>Pseudomonadota</taxon>
        <taxon>Alphaproteobacteria</taxon>
        <taxon>Rhodospirillales</taxon>
        <taxon>Rhodospirillaceae</taxon>
        <taxon>Denitrobaculum</taxon>
    </lineage>
</organism>
<feature type="domain" description="CBS" evidence="3">
    <location>
        <begin position="12"/>
        <end position="68"/>
    </location>
</feature>